<dbReference type="AlphaFoldDB" id="A0A9P9H9Z0"/>
<evidence type="ECO:0000313" key="2">
    <source>
        <dbReference type="Proteomes" id="UP000720189"/>
    </source>
</evidence>
<comment type="caution">
    <text evidence="1">The sequence shown here is derived from an EMBL/GenBank/DDBJ whole genome shotgun (WGS) entry which is preliminary data.</text>
</comment>
<protein>
    <submittedName>
        <fullName evidence="1">Uncharacterized protein</fullName>
    </submittedName>
</protein>
<evidence type="ECO:0000313" key="1">
    <source>
        <dbReference type="EMBL" id="KAH7253681.1"/>
    </source>
</evidence>
<dbReference type="GeneID" id="70229274"/>
<dbReference type="Proteomes" id="UP000720189">
    <property type="component" value="Unassembled WGS sequence"/>
</dbReference>
<organism evidence="1 2">
    <name type="scientific">Fusarium redolens</name>
    <dbReference type="NCBI Taxonomy" id="48865"/>
    <lineage>
        <taxon>Eukaryota</taxon>
        <taxon>Fungi</taxon>
        <taxon>Dikarya</taxon>
        <taxon>Ascomycota</taxon>
        <taxon>Pezizomycotina</taxon>
        <taxon>Sordariomycetes</taxon>
        <taxon>Hypocreomycetidae</taxon>
        <taxon>Hypocreales</taxon>
        <taxon>Nectriaceae</taxon>
        <taxon>Fusarium</taxon>
        <taxon>Fusarium redolens species complex</taxon>
    </lineage>
</organism>
<accession>A0A9P9H9Z0</accession>
<proteinExistence type="predicted"/>
<dbReference type="OrthoDB" id="5047692at2759"/>
<dbReference type="RefSeq" id="XP_046049928.1">
    <property type="nucleotide sequence ID" value="XM_046199320.1"/>
</dbReference>
<keyword evidence="2" id="KW-1185">Reference proteome</keyword>
<reference evidence="1" key="1">
    <citation type="journal article" date="2021" name="Nat. Commun.">
        <title>Genetic determinants of endophytism in the Arabidopsis root mycobiome.</title>
        <authorList>
            <person name="Mesny F."/>
            <person name="Miyauchi S."/>
            <person name="Thiergart T."/>
            <person name="Pickel B."/>
            <person name="Atanasova L."/>
            <person name="Karlsson M."/>
            <person name="Huettel B."/>
            <person name="Barry K.W."/>
            <person name="Haridas S."/>
            <person name="Chen C."/>
            <person name="Bauer D."/>
            <person name="Andreopoulos W."/>
            <person name="Pangilinan J."/>
            <person name="LaButti K."/>
            <person name="Riley R."/>
            <person name="Lipzen A."/>
            <person name="Clum A."/>
            <person name="Drula E."/>
            <person name="Henrissat B."/>
            <person name="Kohler A."/>
            <person name="Grigoriev I.V."/>
            <person name="Martin F.M."/>
            <person name="Hacquard S."/>
        </authorList>
    </citation>
    <scope>NUCLEOTIDE SEQUENCE</scope>
    <source>
        <strain evidence="1">MPI-CAGE-AT-0023</strain>
    </source>
</reference>
<name>A0A9P9H9Z0_FUSRE</name>
<dbReference type="EMBL" id="JAGMUX010000007">
    <property type="protein sequence ID" value="KAH7253681.1"/>
    <property type="molecule type" value="Genomic_DNA"/>
</dbReference>
<sequence>MEIPSSVGRVQAPVAVPADQIYYRPLYSINGIDRRVDSWVGVLDGGREEVELDLDLANAKTATWASLGFPNLDRNPLYDTNLVNAAYPDMKLSLKAGGMQAFDVDRGFWDVSAAARSQLGSVVGNEGRSRRLMKITRILLGYKVEIRMTPTNGKKSQLPDALIGSGGEEKNILGMTADRCTVHKDDGQVVITSAPSGFPTVLAVLGREI</sequence>
<gene>
    <name evidence="1" type="ORF">BKA55DRAFT_689179</name>
</gene>